<keyword evidence="2 7" id="KW-0813">Transport</keyword>
<evidence type="ECO:0000256" key="3">
    <source>
        <dbReference type="ARBA" id="ARBA00022475"/>
    </source>
</evidence>
<dbReference type="OrthoDB" id="4250245at2"/>
<comment type="function">
    <text evidence="7">Part of the tripartite ATP-independent periplasmic (TRAP) transport system.</text>
</comment>
<protein>
    <recommendedName>
        <fullName evidence="7">TRAP transporter small permease protein</fullName>
    </recommendedName>
</protein>
<dbReference type="AlphaFoldDB" id="A0A291M5B5"/>
<evidence type="ECO:0000256" key="5">
    <source>
        <dbReference type="ARBA" id="ARBA00022989"/>
    </source>
</evidence>
<evidence type="ECO:0000256" key="7">
    <source>
        <dbReference type="RuleBase" id="RU369079"/>
    </source>
</evidence>
<dbReference type="GO" id="GO:0005886">
    <property type="term" value="C:plasma membrane"/>
    <property type="evidence" value="ECO:0007669"/>
    <property type="project" value="UniProtKB-SubCell"/>
</dbReference>
<evidence type="ECO:0000256" key="4">
    <source>
        <dbReference type="ARBA" id="ARBA00022692"/>
    </source>
</evidence>
<comment type="similarity">
    <text evidence="7">Belongs to the TRAP transporter small permease family.</text>
</comment>
<dbReference type="Pfam" id="PF04290">
    <property type="entry name" value="DctQ"/>
    <property type="match status" value="1"/>
</dbReference>
<dbReference type="KEGG" id="cmag:CBW24_17180"/>
<feature type="transmembrane region" description="Helical" evidence="7">
    <location>
        <begin position="75"/>
        <end position="95"/>
    </location>
</feature>
<keyword evidence="9" id="KW-0614">Plasmid</keyword>
<keyword evidence="10" id="KW-1185">Reference proteome</keyword>
<keyword evidence="3" id="KW-1003">Cell membrane</keyword>
<reference evidence="9 10" key="1">
    <citation type="submission" date="2017-05" db="EMBL/GenBank/DDBJ databases">
        <title>Comparative genomic and metabolic analysis of manganese-oxidizing mechanisms in Celeribater manganoxidans DY25T: its adaption to the environment of polymetallic nodule.</title>
        <authorList>
            <person name="Wang X."/>
        </authorList>
    </citation>
    <scope>NUCLEOTIDE SEQUENCE [LARGE SCALE GENOMIC DNA]</scope>
    <source>
        <strain evidence="9 10">DY25</strain>
        <plasmid evidence="10">pdy25-c</plasmid>
    </source>
</reference>
<dbReference type="Proteomes" id="UP000219050">
    <property type="component" value="Plasmid pDY25-C"/>
</dbReference>
<evidence type="ECO:0000256" key="6">
    <source>
        <dbReference type="ARBA" id="ARBA00023136"/>
    </source>
</evidence>
<dbReference type="EMBL" id="CP021407">
    <property type="protein sequence ID" value="ATI43925.1"/>
    <property type="molecule type" value="Genomic_DNA"/>
</dbReference>
<keyword evidence="6 7" id="KW-0472">Membrane</keyword>
<gene>
    <name evidence="9" type="ORF">CBW24_17180</name>
</gene>
<evidence type="ECO:0000313" key="9">
    <source>
        <dbReference type="EMBL" id="ATI43925.1"/>
    </source>
</evidence>
<accession>A0A291M5B5</accession>
<evidence type="ECO:0000259" key="8">
    <source>
        <dbReference type="Pfam" id="PF04290"/>
    </source>
</evidence>
<evidence type="ECO:0000256" key="1">
    <source>
        <dbReference type="ARBA" id="ARBA00004651"/>
    </source>
</evidence>
<dbReference type="GO" id="GO:0022857">
    <property type="term" value="F:transmembrane transporter activity"/>
    <property type="evidence" value="ECO:0007669"/>
    <property type="project" value="UniProtKB-UniRule"/>
</dbReference>
<geneLocation type="plasmid" evidence="10">
    <name>pdy25-c</name>
</geneLocation>
<sequence>MVLALVIVVNYDMLARTLANRPLHGAIELVQFAMVLIVFLQLPDVIRAGRLTRSDGFLGMLAITAPRVAALLQRAIDLLSFVIMALIAVATYPLFVEMWHTQDYFGIPGVFTAPWWPIRLTVLASSILCATIFVLKVLKPGKVTDL</sequence>
<proteinExistence type="inferred from homology"/>
<comment type="subcellular location">
    <subcellularLocation>
        <location evidence="7">Cell inner membrane</location>
        <topology evidence="7">Multi-pass membrane protein</topology>
    </subcellularLocation>
    <subcellularLocation>
        <location evidence="1">Cell membrane</location>
        <topology evidence="1">Multi-pass membrane protein</topology>
    </subcellularLocation>
</comment>
<keyword evidence="7" id="KW-0997">Cell inner membrane</keyword>
<comment type="caution">
    <text evidence="7">Lacks conserved residue(s) required for the propagation of feature annotation.</text>
</comment>
<keyword evidence="5 7" id="KW-1133">Transmembrane helix</keyword>
<feature type="domain" description="Tripartite ATP-independent periplasmic transporters DctQ component" evidence="8">
    <location>
        <begin position="5"/>
        <end position="138"/>
    </location>
</feature>
<keyword evidence="4 7" id="KW-0812">Transmembrane</keyword>
<name>A0A291M5B5_9RHOB</name>
<organism evidence="9 10">
    <name type="scientific">Pacificitalea manganoxidans</name>
    <dbReference type="NCBI Taxonomy" id="1411902"/>
    <lineage>
        <taxon>Bacteria</taxon>
        <taxon>Pseudomonadati</taxon>
        <taxon>Pseudomonadota</taxon>
        <taxon>Alphaproteobacteria</taxon>
        <taxon>Rhodobacterales</taxon>
        <taxon>Paracoccaceae</taxon>
        <taxon>Pacificitalea</taxon>
    </lineage>
</organism>
<evidence type="ECO:0000313" key="10">
    <source>
        <dbReference type="Proteomes" id="UP000219050"/>
    </source>
</evidence>
<feature type="transmembrane region" description="Helical" evidence="7">
    <location>
        <begin position="115"/>
        <end position="138"/>
    </location>
</feature>
<comment type="subunit">
    <text evidence="7">The complex comprises the extracytoplasmic solute receptor protein and the two transmembrane proteins.</text>
</comment>
<dbReference type="InterPro" id="IPR055348">
    <property type="entry name" value="DctQ"/>
</dbReference>
<feature type="transmembrane region" description="Helical" evidence="7">
    <location>
        <begin position="29"/>
        <end position="46"/>
    </location>
</feature>
<evidence type="ECO:0000256" key="2">
    <source>
        <dbReference type="ARBA" id="ARBA00022448"/>
    </source>
</evidence>